<dbReference type="GO" id="GO:0000731">
    <property type="term" value="P:DNA synthesis involved in DNA repair"/>
    <property type="evidence" value="ECO:0007669"/>
    <property type="project" value="TreeGrafter"/>
</dbReference>
<evidence type="ECO:0000313" key="3">
    <source>
        <dbReference type="EMBL" id="AZN73349.1"/>
    </source>
</evidence>
<evidence type="ECO:0000313" key="4">
    <source>
        <dbReference type="Proteomes" id="UP000268192"/>
    </source>
</evidence>
<evidence type="ECO:0000259" key="2">
    <source>
        <dbReference type="Pfam" id="PF13166"/>
    </source>
</evidence>
<feature type="coiled-coil region" evidence="1">
    <location>
        <begin position="133"/>
        <end position="160"/>
    </location>
</feature>
<dbReference type="InterPro" id="IPR026866">
    <property type="entry name" value="CR006_AAA"/>
</dbReference>
<protein>
    <recommendedName>
        <fullName evidence="2">Protein CR006 P-loop domain-containing protein</fullName>
    </recommendedName>
</protein>
<gene>
    <name evidence="3" type="ORF">D5400_20495</name>
</gene>
<keyword evidence="1" id="KW-0175">Coiled coil</keyword>
<dbReference type="Proteomes" id="UP000268192">
    <property type="component" value="Chromosome"/>
</dbReference>
<dbReference type="PANTHER" id="PTHR32182">
    <property type="entry name" value="DNA REPLICATION AND REPAIR PROTEIN RECF"/>
    <property type="match status" value="1"/>
</dbReference>
<dbReference type="Gene3D" id="3.40.50.300">
    <property type="entry name" value="P-loop containing nucleotide triphosphate hydrolases"/>
    <property type="match status" value="1"/>
</dbReference>
<keyword evidence="4" id="KW-1185">Reference proteome</keyword>
<dbReference type="SUPFAM" id="SSF52540">
    <property type="entry name" value="P-loop containing nucleoside triphosphate hydrolases"/>
    <property type="match status" value="1"/>
</dbReference>
<evidence type="ECO:0000256" key="1">
    <source>
        <dbReference type="SAM" id="Coils"/>
    </source>
</evidence>
<name>A0A3S9B8W8_9HYPH</name>
<sequence>MAIVVTATRRGRTGSIGGFALFRRIGSIRSFGVFNNFTGGTLPEFAPFNLIYGWNYSGKTTLSRLFRCLEAGALHPDYPNARFDIQHTDGTQHDHGFATPCNVRVFNEDFRKAHLRWDDADGFNPILLLGAENIAKRDELKEKEAKRTQLDDQRRAAATEAKRLDGIISKTETECATQIVRELPNVGRFNKTNLRPIIAAWNGTLPDALSAEEVQAARAKVSAEQKDILPDLAVSADPIYPLWSESLALLNEQIDSSTTIARLLENPDVASWVEEGRHLHEGKSHCEFCEGELRADRKEALNAHFSDAFDNLKGRIAKAIIALNARKMEFSGAAYPRSGFYTDLHDEHAQTGRSLAQARDDLNAAIQSLVDALELKRGNPFDVVRAQGAEPQLDRLVEAAQQFQSLIETSNERTRRFASSRNEAVAVLKNHYTAEAMRRIDRFSLEEEIASQEKIEADAQSALATLDGQITDIQVELSNATKGAEAINDTLHRFFGKADIQVKVRDNDRFMLMRGEEPARNLSEGERTAISFCYFITKLLENGNDLSQTIVYIDDPISSLDAHHLLHVCAFIKNTFYRLNPGAPKPTRHECLAKQLFISTHSHEFFHLMLDWMRKMTDPMYRVYLVERTDANGLTASRLIECPESIQRYRSEYLFLFHQMASYAENPQNDHQIIFNLGNMARRFVEGYAAFKFLEHTNIDSSIDRLITDPIDAERARKFMHFYSHTLTREAGMQFPDMSEAQGIVTLILDAVRAHDPVHYSALEATR</sequence>
<dbReference type="InterPro" id="IPR027417">
    <property type="entry name" value="P-loop_NTPase"/>
</dbReference>
<feature type="domain" description="Protein CR006 P-loop" evidence="2">
    <location>
        <begin position="31"/>
        <end position="741"/>
    </location>
</feature>
<organism evidence="3 4">
    <name type="scientific">Georhizobium profundi</name>
    <dbReference type="NCBI Taxonomy" id="2341112"/>
    <lineage>
        <taxon>Bacteria</taxon>
        <taxon>Pseudomonadati</taxon>
        <taxon>Pseudomonadota</taxon>
        <taxon>Alphaproteobacteria</taxon>
        <taxon>Hyphomicrobiales</taxon>
        <taxon>Rhizobiaceae</taxon>
        <taxon>Georhizobium</taxon>
    </lineage>
</organism>
<accession>A0A3S9B8W8</accession>
<dbReference type="PANTHER" id="PTHR32182:SF0">
    <property type="entry name" value="DNA REPLICATION AND REPAIR PROTEIN RECF"/>
    <property type="match status" value="1"/>
</dbReference>
<proteinExistence type="predicted"/>
<dbReference type="Pfam" id="PF13166">
    <property type="entry name" value="AAA_13"/>
    <property type="match status" value="1"/>
</dbReference>
<dbReference type="GO" id="GO:0006302">
    <property type="term" value="P:double-strand break repair"/>
    <property type="evidence" value="ECO:0007669"/>
    <property type="project" value="TreeGrafter"/>
</dbReference>
<dbReference type="EMBL" id="CP032509">
    <property type="protein sequence ID" value="AZN73349.1"/>
    <property type="molecule type" value="Genomic_DNA"/>
</dbReference>
<dbReference type="KEGG" id="abaw:D5400_20495"/>
<reference evidence="3 4" key="1">
    <citation type="submission" date="2018-09" db="EMBL/GenBank/DDBJ databases">
        <title>Marinorhizobium profundi gen. nov., sp. nov., isolated from a deep-sea sediment sample from the New Britain Trench and proposal of Marinorhizobiaceae fam. nov. in the order Rhizobiales of the class Alphaproteobacteria.</title>
        <authorList>
            <person name="Cao J."/>
        </authorList>
    </citation>
    <scope>NUCLEOTIDE SEQUENCE [LARGE SCALE GENOMIC DNA]</scope>
    <source>
        <strain evidence="3 4">WS11</strain>
    </source>
</reference>
<dbReference type="AlphaFoldDB" id="A0A3S9B8W8"/>
<dbReference type="OrthoDB" id="9789562at2"/>